<dbReference type="Pfam" id="PF25583">
    <property type="entry name" value="WCX"/>
    <property type="match status" value="1"/>
</dbReference>
<dbReference type="InterPro" id="IPR026881">
    <property type="entry name" value="WYL_dom"/>
</dbReference>
<dbReference type="Proteomes" id="UP001230220">
    <property type="component" value="Unassembled WGS sequence"/>
</dbReference>
<name>A0ABU0DXE4_9FIRM</name>
<dbReference type="Pfam" id="PF13280">
    <property type="entry name" value="WYL"/>
    <property type="match status" value="1"/>
</dbReference>
<evidence type="ECO:0000259" key="2">
    <source>
        <dbReference type="Pfam" id="PF25583"/>
    </source>
</evidence>
<protein>
    <submittedName>
        <fullName evidence="3">DNA-binding transcriptional regulator YafY</fullName>
    </submittedName>
</protein>
<keyword evidence="4" id="KW-1185">Reference proteome</keyword>
<feature type="domain" description="WCX" evidence="2">
    <location>
        <begin position="232"/>
        <end position="307"/>
    </location>
</feature>
<feature type="domain" description="WYL" evidence="1">
    <location>
        <begin position="140"/>
        <end position="201"/>
    </location>
</feature>
<organism evidence="3 4">
    <name type="scientific">Breznakia pachnodae</name>
    <dbReference type="NCBI Taxonomy" id="265178"/>
    <lineage>
        <taxon>Bacteria</taxon>
        <taxon>Bacillati</taxon>
        <taxon>Bacillota</taxon>
        <taxon>Erysipelotrichia</taxon>
        <taxon>Erysipelotrichales</taxon>
        <taxon>Erysipelotrichaceae</taxon>
        <taxon>Breznakia</taxon>
    </lineage>
</organism>
<dbReference type="InterPro" id="IPR036388">
    <property type="entry name" value="WH-like_DNA-bd_sf"/>
</dbReference>
<dbReference type="Gene3D" id="1.10.10.10">
    <property type="entry name" value="Winged helix-like DNA-binding domain superfamily/Winged helix DNA-binding domain"/>
    <property type="match status" value="1"/>
</dbReference>
<proteinExistence type="predicted"/>
<gene>
    <name evidence="3" type="ORF">J2S15_000036</name>
</gene>
<dbReference type="PANTHER" id="PTHR34580">
    <property type="match status" value="1"/>
</dbReference>
<evidence type="ECO:0000313" key="4">
    <source>
        <dbReference type="Proteomes" id="UP001230220"/>
    </source>
</evidence>
<keyword evidence="3" id="KW-0238">DNA-binding</keyword>
<dbReference type="InterPro" id="IPR057727">
    <property type="entry name" value="WCX_dom"/>
</dbReference>
<evidence type="ECO:0000313" key="3">
    <source>
        <dbReference type="EMBL" id="MDQ0359305.1"/>
    </source>
</evidence>
<dbReference type="InterPro" id="IPR051534">
    <property type="entry name" value="CBASS_pafABC_assoc_protein"/>
</dbReference>
<dbReference type="PANTHER" id="PTHR34580:SF3">
    <property type="entry name" value="PROTEIN PAFB"/>
    <property type="match status" value="1"/>
</dbReference>
<sequence length="314" mass="36466">MNRSALTIKMLNYLKAKDLVSREELAEYLETNIRNVSEFKKELETAGYMIESVSGKYGGYRLDENSLIPTIALDEAEIMALNDASRYLHTANFHQVAQFDHALMKIKNNLRDPKGSQDIHYLFHTSFNHEEQGYSKLFMDAKEHNLCVEFSYRKLGANIYETRRIQPYELVYSDDGNYVLGYDITANKSHLYKTFKISSLRMKDVVKTTQVFSRDTDFNIHNYIGKQNILKETYEVELLISGQQATLLYEKEIGILCEKKQRGNQLYLKFTMENKMKILEFVLSLGDSCKILSPDSLKDEVIDILSKSLKQYMV</sequence>
<dbReference type="RefSeq" id="WP_307404316.1">
    <property type="nucleotide sequence ID" value="NZ_JAUSUR010000001.1"/>
</dbReference>
<dbReference type="GO" id="GO:0003677">
    <property type="term" value="F:DNA binding"/>
    <property type="evidence" value="ECO:0007669"/>
    <property type="project" value="UniProtKB-KW"/>
</dbReference>
<accession>A0ABU0DXE4</accession>
<dbReference type="SUPFAM" id="SSF46785">
    <property type="entry name" value="Winged helix' DNA-binding domain"/>
    <property type="match status" value="1"/>
</dbReference>
<comment type="caution">
    <text evidence="3">The sequence shown here is derived from an EMBL/GenBank/DDBJ whole genome shotgun (WGS) entry which is preliminary data.</text>
</comment>
<evidence type="ECO:0000259" key="1">
    <source>
        <dbReference type="Pfam" id="PF13280"/>
    </source>
</evidence>
<reference evidence="3 4" key="1">
    <citation type="submission" date="2023-07" db="EMBL/GenBank/DDBJ databases">
        <title>Genomic Encyclopedia of Type Strains, Phase IV (KMG-IV): sequencing the most valuable type-strain genomes for metagenomic binning, comparative biology and taxonomic classification.</title>
        <authorList>
            <person name="Goeker M."/>
        </authorList>
    </citation>
    <scope>NUCLEOTIDE SEQUENCE [LARGE SCALE GENOMIC DNA]</scope>
    <source>
        <strain evidence="3 4">DSM 16784</strain>
    </source>
</reference>
<dbReference type="EMBL" id="JAUSUR010000001">
    <property type="protein sequence ID" value="MDQ0359305.1"/>
    <property type="molecule type" value="Genomic_DNA"/>
</dbReference>
<dbReference type="InterPro" id="IPR036390">
    <property type="entry name" value="WH_DNA-bd_sf"/>
</dbReference>